<keyword evidence="4" id="KW-1133">Transmembrane helix</keyword>
<comment type="similarity">
    <text evidence="2">Belongs to the FUN14 family.</text>
</comment>
<dbReference type="InterPro" id="IPR007014">
    <property type="entry name" value="FUN14"/>
</dbReference>
<evidence type="ECO:0000256" key="1">
    <source>
        <dbReference type="ARBA" id="ARBA00004370"/>
    </source>
</evidence>
<evidence type="ECO:0008006" key="8">
    <source>
        <dbReference type="Google" id="ProtNLM"/>
    </source>
</evidence>
<evidence type="ECO:0000256" key="5">
    <source>
        <dbReference type="ARBA" id="ARBA00023136"/>
    </source>
</evidence>
<accession>A0AAN6MQA5</accession>
<proteinExistence type="inferred from homology"/>
<keyword evidence="5" id="KW-0472">Membrane</keyword>
<organism evidence="6 7">
    <name type="scientific">Staphylotrichum tortipilum</name>
    <dbReference type="NCBI Taxonomy" id="2831512"/>
    <lineage>
        <taxon>Eukaryota</taxon>
        <taxon>Fungi</taxon>
        <taxon>Dikarya</taxon>
        <taxon>Ascomycota</taxon>
        <taxon>Pezizomycotina</taxon>
        <taxon>Sordariomycetes</taxon>
        <taxon>Sordariomycetidae</taxon>
        <taxon>Sordariales</taxon>
        <taxon>Chaetomiaceae</taxon>
        <taxon>Staphylotrichum</taxon>
    </lineage>
</organism>
<gene>
    <name evidence="6" type="ORF">C8A05DRAFT_31103</name>
</gene>
<dbReference type="Pfam" id="PF04930">
    <property type="entry name" value="FUN14"/>
    <property type="match status" value="1"/>
</dbReference>
<keyword evidence="3" id="KW-0812">Transmembrane</keyword>
<comment type="caution">
    <text evidence="6">The sequence shown here is derived from an EMBL/GenBank/DDBJ whole genome shotgun (WGS) entry which is preliminary data.</text>
</comment>
<dbReference type="Proteomes" id="UP001303889">
    <property type="component" value="Unassembled WGS sequence"/>
</dbReference>
<dbReference type="EMBL" id="MU855371">
    <property type="protein sequence ID" value="KAK3905107.1"/>
    <property type="molecule type" value="Genomic_DNA"/>
</dbReference>
<evidence type="ECO:0000256" key="4">
    <source>
        <dbReference type="ARBA" id="ARBA00022989"/>
    </source>
</evidence>
<keyword evidence="7" id="KW-1185">Reference proteome</keyword>
<dbReference type="AlphaFoldDB" id="A0AAN6MQA5"/>
<name>A0AAN6MQA5_9PEZI</name>
<reference evidence="6" key="1">
    <citation type="journal article" date="2023" name="Mol. Phylogenet. Evol.">
        <title>Genome-scale phylogeny and comparative genomics of the fungal order Sordariales.</title>
        <authorList>
            <person name="Hensen N."/>
            <person name="Bonometti L."/>
            <person name="Westerberg I."/>
            <person name="Brannstrom I.O."/>
            <person name="Guillou S."/>
            <person name="Cros-Aarteil S."/>
            <person name="Calhoun S."/>
            <person name="Haridas S."/>
            <person name="Kuo A."/>
            <person name="Mondo S."/>
            <person name="Pangilinan J."/>
            <person name="Riley R."/>
            <person name="LaButti K."/>
            <person name="Andreopoulos B."/>
            <person name="Lipzen A."/>
            <person name="Chen C."/>
            <person name="Yan M."/>
            <person name="Daum C."/>
            <person name="Ng V."/>
            <person name="Clum A."/>
            <person name="Steindorff A."/>
            <person name="Ohm R.A."/>
            <person name="Martin F."/>
            <person name="Silar P."/>
            <person name="Natvig D.O."/>
            <person name="Lalanne C."/>
            <person name="Gautier V."/>
            <person name="Ament-Velasquez S.L."/>
            <person name="Kruys A."/>
            <person name="Hutchinson M.I."/>
            <person name="Powell A.J."/>
            <person name="Barry K."/>
            <person name="Miller A.N."/>
            <person name="Grigoriev I.V."/>
            <person name="Debuchy R."/>
            <person name="Gladieux P."/>
            <person name="Hiltunen Thoren M."/>
            <person name="Johannesson H."/>
        </authorList>
    </citation>
    <scope>NUCLEOTIDE SEQUENCE</scope>
    <source>
        <strain evidence="6">CBS 103.79</strain>
    </source>
</reference>
<comment type="subcellular location">
    <subcellularLocation>
        <location evidence="1">Membrane</location>
    </subcellularLocation>
</comment>
<protein>
    <recommendedName>
        <fullName evidence="8">Fun14 family protein</fullName>
    </recommendedName>
</protein>
<evidence type="ECO:0000313" key="7">
    <source>
        <dbReference type="Proteomes" id="UP001303889"/>
    </source>
</evidence>
<evidence type="ECO:0000256" key="2">
    <source>
        <dbReference type="ARBA" id="ARBA00009160"/>
    </source>
</evidence>
<sequence>MASPVRTLAQTLTRRFTTTSSAAANPLRRLTLRGTALPLTLGLTTGLLAVHHQRPMRFESYPVPSANIHPLSQEEARKRSRELLDAETIKQLSGGSLSGFAAGLLVSVFSKTIVLLAGIAMMVIQVAAHNGVDLVTSLQLRKRLNSSRILAALDQHTAFKLAFGLAFTLSAFMSF</sequence>
<evidence type="ECO:0000313" key="6">
    <source>
        <dbReference type="EMBL" id="KAK3905107.1"/>
    </source>
</evidence>
<dbReference type="GO" id="GO:0016020">
    <property type="term" value="C:membrane"/>
    <property type="evidence" value="ECO:0007669"/>
    <property type="project" value="UniProtKB-SubCell"/>
</dbReference>
<evidence type="ECO:0000256" key="3">
    <source>
        <dbReference type="ARBA" id="ARBA00022692"/>
    </source>
</evidence>
<reference evidence="6" key="2">
    <citation type="submission" date="2023-05" db="EMBL/GenBank/DDBJ databases">
        <authorList>
            <consortium name="Lawrence Berkeley National Laboratory"/>
            <person name="Steindorff A."/>
            <person name="Hensen N."/>
            <person name="Bonometti L."/>
            <person name="Westerberg I."/>
            <person name="Brannstrom I.O."/>
            <person name="Guillou S."/>
            <person name="Cros-Aarteil S."/>
            <person name="Calhoun S."/>
            <person name="Haridas S."/>
            <person name="Kuo A."/>
            <person name="Mondo S."/>
            <person name="Pangilinan J."/>
            <person name="Riley R."/>
            <person name="Labutti K."/>
            <person name="Andreopoulos B."/>
            <person name="Lipzen A."/>
            <person name="Chen C."/>
            <person name="Yanf M."/>
            <person name="Daum C."/>
            <person name="Ng V."/>
            <person name="Clum A."/>
            <person name="Ohm R."/>
            <person name="Martin F."/>
            <person name="Silar P."/>
            <person name="Natvig D."/>
            <person name="Lalanne C."/>
            <person name="Gautier V."/>
            <person name="Ament-Velasquez S.L."/>
            <person name="Kruys A."/>
            <person name="Hutchinson M.I."/>
            <person name="Powell A.J."/>
            <person name="Barry K."/>
            <person name="Miller A.N."/>
            <person name="Grigoriev I.V."/>
            <person name="Debuchy R."/>
            <person name="Gladieux P."/>
            <person name="Thoren M.H."/>
            <person name="Johannesson H."/>
        </authorList>
    </citation>
    <scope>NUCLEOTIDE SEQUENCE</scope>
    <source>
        <strain evidence="6">CBS 103.79</strain>
    </source>
</reference>